<dbReference type="Pfam" id="PF14326">
    <property type="entry name" value="DUF4384"/>
    <property type="match status" value="1"/>
</dbReference>
<evidence type="ECO:0000313" key="4">
    <source>
        <dbReference type="Proteomes" id="UP001363010"/>
    </source>
</evidence>
<comment type="caution">
    <text evidence="3">The sequence shown here is derived from an EMBL/GenBank/DDBJ whole genome shotgun (WGS) entry which is preliminary data.</text>
</comment>
<gene>
    <name evidence="3" type="ORF">WKW80_08235</name>
</gene>
<dbReference type="RefSeq" id="WP_340363070.1">
    <property type="nucleotide sequence ID" value="NZ_JBBKZV010000003.1"/>
</dbReference>
<feature type="chain" id="PRO_5045217795" evidence="1">
    <location>
        <begin position="20"/>
        <end position="528"/>
    </location>
</feature>
<evidence type="ECO:0000256" key="1">
    <source>
        <dbReference type="SAM" id="SignalP"/>
    </source>
</evidence>
<protein>
    <submittedName>
        <fullName evidence="3">DUF4384 domain-containing protein</fullName>
    </submittedName>
</protein>
<sequence>MNPPLFVRVLALAAVATLAGCQTLEVKKPTVEQTAEIRKGPEDRPQRSITGFSHALRCMDTLLLDYGVRDVTMLTEEITDETKKLNAGTRDMLISSVSDMSRRSRAVRLVAFGKDTLNVVTFLASAQTTAAYQAIPLYDIKGSVSQFDENLIKNQKDMGFGIFPYLNLGIAKDAASSMLALDLSVMTTSDMGVLPGVTSRNSVVILKQGSGFDGDAAYHKFGINYSMNLARSEGQSQALRGLVELAAVELIGKLTKTPYWTCLGVSDPKANEETKLEMFDWYHAMASTRIELIAYFQNQLRRRGFYDGPIDGEFNPAIDEAISNYRAALGLSREALLNEDFFYAFLAADHTKIQRPAQPAHYVAPAAVAGAPGAPGSPGAPAPAAPAAPLKLSVSAPKQQTRFARGEAINLSLQPSQDAHVYCYLQDEDAKVIRFFPNRFARDSRIAAAKPLTLPGAMRFQLSMNTKGVPETIVCFATTRDVMASLPQAMVGTDFEPLPGATLEMVSAAFDKASGGTLAKENFRVQAK</sequence>
<accession>A0ABU8VW31</accession>
<name>A0ABU8VW31_9BURK</name>
<dbReference type="Proteomes" id="UP001363010">
    <property type="component" value="Unassembled WGS sequence"/>
</dbReference>
<keyword evidence="1" id="KW-0732">Signal</keyword>
<dbReference type="EMBL" id="JBBKZV010000003">
    <property type="protein sequence ID" value="MEJ8822025.1"/>
    <property type="molecule type" value="Genomic_DNA"/>
</dbReference>
<feature type="signal peptide" evidence="1">
    <location>
        <begin position="1"/>
        <end position="19"/>
    </location>
</feature>
<evidence type="ECO:0000259" key="2">
    <source>
        <dbReference type="Pfam" id="PF14326"/>
    </source>
</evidence>
<reference evidence="3 4" key="1">
    <citation type="submission" date="2024-03" db="EMBL/GenBank/DDBJ databases">
        <title>Novel species of the genus Variovorax.</title>
        <authorList>
            <person name="Liu Q."/>
            <person name="Xin Y.-H."/>
        </authorList>
    </citation>
    <scope>NUCLEOTIDE SEQUENCE [LARGE SCALE GENOMIC DNA]</scope>
    <source>
        <strain evidence="3 4">KACC 18501</strain>
    </source>
</reference>
<dbReference type="InterPro" id="IPR025493">
    <property type="entry name" value="DUF4384"/>
</dbReference>
<dbReference type="SUPFAM" id="SSF47090">
    <property type="entry name" value="PGBD-like"/>
    <property type="match status" value="1"/>
</dbReference>
<keyword evidence="4" id="KW-1185">Reference proteome</keyword>
<evidence type="ECO:0000313" key="3">
    <source>
        <dbReference type="EMBL" id="MEJ8822025.1"/>
    </source>
</evidence>
<feature type="domain" description="DUF4384" evidence="2">
    <location>
        <begin position="403"/>
        <end position="480"/>
    </location>
</feature>
<proteinExistence type="predicted"/>
<organism evidence="3 4">
    <name type="scientific">Variovorax humicola</name>
    <dbReference type="NCBI Taxonomy" id="1769758"/>
    <lineage>
        <taxon>Bacteria</taxon>
        <taxon>Pseudomonadati</taxon>
        <taxon>Pseudomonadota</taxon>
        <taxon>Betaproteobacteria</taxon>
        <taxon>Burkholderiales</taxon>
        <taxon>Comamonadaceae</taxon>
        <taxon>Variovorax</taxon>
    </lineage>
</organism>
<dbReference type="InterPro" id="IPR036365">
    <property type="entry name" value="PGBD-like_sf"/>
</dbReference>